<dbReference type="SUPFAM" id="SSF47336">
    <property type="entry name" value="ACP-like"/>
    <property type="match status" value="1"/>
</dbReference>
<evidence type="ECO:0000259" key="1">
    <source>
        <dbReference type="Pfam" id="PF00550"/>
    </source>
</evidence>
<dbReference type="EMBL" id="CP128986">
    <property type="protein sequence ID" value="WOC12976.1"/>
    <property type="molecule type" value="Genomic_DNA"/>
</dbReference>
<dbReference type="InterPro" id="IPR036736">
    <property type="entry name" value="ACP-like_sf"/>
</dbReference>
<organism evidence="2">
    <name type="scientific">Gordonia sp. MP11Mi</name>
    <dbReference type="NCBI Taxonomy" id="3022769"/>
    <lineage>
        <taxon>Bacteria</taxon>
        <taxon>Bacillati</taxon>
        <taxon>Actinomycetota</taxon>
        <taxon>Actinomycetes</taxon>
        <taxon>Mycobacteriales</taxon>
        <taxon>Gordoniaceae</taxon>
        <taxon>Gordonia</taxon>
    </lineage>
</organism>
<dbReference type="InterPro" id="IPR009081">
    <property type="entry name" value="PP-bd_ACP"/>
</dbReference>
<sequence length="92" mass="10157">MTQDDLGQFTIDDVCEVVSEAIVRRHGEIDPIDADTQMLITGMLDSLTLVNIVADLEKRLGRKLPEDMVVARNFRTPTTLHAALHAVLAESV</sequence>
<gene>
    <name evidence="2" type="ORF">MP11Mi_20720</name>
</gene>
<dbReference type="RefSeq" id="WP_420038834.1">
    <property type="nucleotide sequence ID" value="NZ_CP128986.1"/>
</dbReference>
<accession>A0AA97CXT1</accession>
<dbReference type="Pfam" id="PF00550">
    <property type="entry name" value="PP-binding"/>
    <property type="match status" value="1"/>
</dbReference>
<protein>
    <recommendedName>
        <fullName evidence="1">Carrier domain-containing protein</fullName>
    </recommendedName>
</protein>
<proteinExistence type="predicted"/>
<dbReference type="Gene3D" id="1.10.1200.10">
    <property type="entry name" value="ACP-like"/>
    <property type="match status" value="1"/>
</dbReference>
<dbReference type="AlphaFoldDB" id="A0AA97CXT1"/>
<feature type="domain" description="Carrier" evidence="1">
    <location>
        <begin position="28"/>
        <end position="70"/>
    </location>
</feature>
<reference evidence="2" key="1">
    <citation type="submission" date="2023-06" db="EMBL/GenBank/DDBJ databases">
        <title>Gordonia sp. nov. and Pseudochrobactrum sp. nov., two species isolated from the burying beetle Nicrophorus vespilloides.</title>
        <authorList>
            <person name="Poehlein A."/>
            <person name="Guzman J."/>
            <person name="Daniel R."/>
            <person name="Vilcinskas A."/>
        </authorList>
    </citation>
    <scope>NUCLEOTIDE SEQUENCE</scope>
    <source>
        <strain evidence="2">MP11Mi</strain>
    </source>
</reference>
<evidence type="ECO:0000313" key="2">
    <source>
        <dbReference type="EMBL" id="WOC12976.1"/>
    </source>
</evidence>
<name>A0AA97CXT1_9ACTN</name>